<gene>
    <name evidence="2" type="ORF">N7541_007149</name>
</gene>
<evidence type="ECO:0000313" key="2">
    <source>
        <dbReference type="EMBL" id="KAJ5349422.1"/>
    </source>
</evidence>
<organism evidence="2 3">
    <name type="scientific">Penicillium brevicompactum</name>
    <dbReference type="NCBI Taxonomy" id="5074"/>
    <lineage>
        <taxon>Eukaryota</taxon>
        <taxon>Fungi</taxon>
        <taxon>Dikarya</taxon>
        <taxon>Ascomycota</taxon>
        <taxon>Pezizomycotina</taxon>
        <taxon>Eurotiomycetes</taxon>
        <taxon>Eurotiomycetidae</taxon>
        <taxon>Eurotiales</taxon>
        <taxon>Aspergillaceae</taxon>
        <taxon>Penicillium</taxon>
    </lineage>
</organism>
<name>A0A9W9ULL6_PENBR</name>
<dbReference type="EMBL" id="JAPZBR010000006">
    <property type="protein sequence ID" value="KAJ5349422.1"/>
    <property type="molecule type" value="Genomic_DNA"/>
</dbReference>
<dbReference type="Proteomes" id="UP001148299">
    <property type="component" value="Unassembled WGS sequence"/>
</dbReference>
<feature type="chain" id="PRO_5040968209" evidence="1">
    <location>
        <begin position="19"/>
        <end position="62"/>
    </location>
</feature>
<keyword evidence="1" id="KW-0732">Signal</keyword>
<feature type="signal peptide" evidence="1">
    <location>
        <begin position="1"/>
        <end position="18"/>
    </location>
</feature>
<evidence type="ECO:0000313" key="3">
    <source>
        <dbReference type="Proteomes" id="UP001148299"/>
    </source>
</evidence>
<reference evidence="2" key="1">
    <citation type="submission" date="2022-12" db="EMBL/GenBank/DDBJ databases">
        <authorList>
            <person name="Petersen C."/>
        </authorList>
    </citation>
    <scope>NUCLEOTIDE SEQUENCE</scope>
    <source>
        <strain evidence="2">IBT 35675</strain>
    </source>
</reference>
<evidence type="ECO:0000256" key="1">
    <source>
        <dbReference type="SAM" id="SignalP"/>
    </source>
</evidence>
<dbReference type="AlphaFoldDB" id="A0A9W9ULL6"/>
<proteinExistence type="predicted"/>
<keyword evidence="3" id="KW-1185">Reference proteome</keyword>
<comment type="caution">
    <text evidence="2">The sequence shown here is derived from an EMBL/GenBank/DDBJ whole genome shotgun (WGS) entry which is preliminary data.</text>
</comment>
<accession>A0A9W9ULL6</accession>
<protein>
    <submittedName>
        <fullName evidence="2">Uncharacterized protein</fullName>
    </submittedName>
</protein>
<sequence>MKLHGAIIFTAFFALVFAAPITQTLKTGLTSITLGERSQVNDCLDSTFDDQTSNASPSSPTA</sequence>
<reference evidence="2" key="2">
    <citation type="journal article" date="2023" name="IMA Fungus">
        <title>Comparative genomic study of the Penicillium genus elucidates a diverse pangenome and 15 lateral gene transfer events.</title>
        <authorList>
            <person name="Petersen C."/>
            <person name="Sorensen T."/>
            <person name="Nielsen M.R."/>
            <person name="Sondergaard T.E."/>
            <person name="Sorensen J.L."/>
            <person name="Fitzpatrick D.A."/>
            <person name="Frisvad J.C."/>
            <person name="Nielsen K.L."/>
        </authorList>
    </citation>
    <scope>NUCLEOTIDE SEQUENCE</scope>
    <source>
        <strain evidence="2">IBT 35675</strain>
    </source>
</reference>